<dbReference type="EMBL" id="MU004454">
    <property type="protein sequence ID" value="KAF2650457.1"/>
    <property type="molecule type" value="Genomic_DNA"/>
</dbReference>
<gene>
    <name evidence="1" type="ORF">K491DRAFT_782605</name>
</gene>
<proteinExistence type="predicted"/>
<keyword evidence="2" id="KW-1185">Reference proteome</keyword>
<dbReference type="InterPro" id="IPR038883">
    <property type="entry name" value="AN11006-like"/>
</dbReference>
<evidence type="ECO:0000313" key="1">
    <source>
        <dbReference type="EMBL" id="KAF2650457.1"/>
    </source>
</evidence>
<dbReference type="OrthoDB" id="5229512at2759"/>
<sequence>MAQRPRKNKATRKPFRFLDLPREIRDKIYQDLLCTFHPPGQETIHGDIPLELYQHFYYTSTVHPAILRVNKQIYREAYDIMVKTNRFIHVKQHGFIPTIRDLEKYTKRMICRDECMFYGFRGCALEVDVVLEGEGWYTDVFQRTRDDNKYTKEAMILAEDVDGLLHTLEHLHAPRVGNTLAITLTVAPGMQTNLASSKEDVQPYFSTDFQETLLRPFRNRLRGVQSVKVCGVDKQLAKAVQADIAQNKWTEHIKVLADLQAGKGRGNELTSWPGLCADGGKPFVDSIAELFLQFCLNVVHVQLLGVDKPVPGYPAMHPVSQFLEHAQAQFERIMDAEQEDFWTEGYVWKRSDAQNAKLKFRHGLLYKAWGKRDQNITAMFTASMKMTEAASLAPHDTAIKTQLREIHEYLGVMTAGMTPSEIREAVDADLDRF</sequence>
<organism evidence="1 2">
    <name type="scientific">Lophiostoma macrostomum CBS 122681</name>
    <dbReference type="NCBI Taxonomy" id="1314788"/>
    <lineage>
        <taxon>Eukaryota</taxon>
        <taxon>Fungi</taxon>
        <taxon>Dikarya</taxon>
        <taxon>Ascomycota</taxon>
        <taxon>Pezizomycotina</taxon>
        <taxon>Dothideomycetes</taxon>
        <taxon>Pleosporomycetidae</taxon>
        <taxon>Pleosporales</taxon>
        <taxon>Lophiostomataceae</taxon>
        <taxon>Lophiostoma</taxon>
    </lineage>
</organism>
<dbReference type="AlphaFoldDB" id="A0A6A6STS7"/>
<evidence type="ECO:0000313" key="2">
    <source>
        <dbReference type="Proteomes" id="UP000799324"/>
    </source>
</evidence>
<accession>A0A6A6STS7</accession>
<name>A0A6A6STS7_9PLEO</name>
<dbReference type="PANTHER" id="PTHR42085:SF2">
    <property type="entry name" value="F-BOX DOMAIN-CONTAINING PROTEIN"/>
    <property type="match status" value="1"/>
</dbReference>
<dbReference type="PANTHER" id="PTHR42085">
    <property type="entry name" value="F-BOX DOMAIN-CONTAINING PROTEIN"/>
    <property type="match status" value="1"/>
</dbReference>
<dbReference type="Proteomes" id="UP000799324">
    <property type="component" value="Unassembled WGS sequence"/>
</dbReference>
<protein>
    <submittedName>
        <fullName evidence="1">Uncharacterized protein</fullName>
    </submittedName>
</protein>
<reference evidence="1" key="1">
    <citation type="journal article" date="2020" name="Stud. Mycol.">
        <title>101 Dothideomycetes genomes: a test case for predicting lifestyles and emergence of pathogens.</title>
        <authorList>
            <person name="Haridas S."/>
            <person name="Albert R."/>
            <person name="Binder M."/>
            <person name="Bloem J."/>
            <person name="Labutti K."/>
            <person name="Salamov A."/>
            <person name="Andreopoulos B."/>
            <person name="Baker S."/>
            <person name="Barry K."/>
            <person name="Bills G."/>
            <person name="Bluhm B."/>
            <person name="Cannon C."/>
            <person name="Castanera R."/>
            <person name="Culley D."/>
            <person name="Daum C."/>
            <person name="Ezra D."/>
            <person name="Gonzalez J."/>
            <person name="Henrissat B."/>
            <person name="Kuo A."/>
            <person name="Liang C."/>
            <person name="Lipzen A."/>
            <person name="Lutzoni F."/>
            <person name="Magnuson J."/>
            <person name="Mondo S."/>
            <person name="Nolan M."/>
            <person name="Ohm R."/>
            <person name="Pangilinan J."/>
            <person name="Park H.-J."/>
            <person name="Ramirez L."/>
            <person name="Alfaro M."/>
            <person name="Sun H."/>
            <person name="Tritt A."/>
            <person name="Yoshinaga Y."/>
            <person name="Zwiers L.-H."/>
            <person name="Turgeon B."/>
            <person name="Goodwin S."/>
            <person name="Spatafora J."/>
            <person name="Crous P."/>
            <person name="Grigoriev I."/>
        </authorList>
    </citation>
    <scope>NUCLEOTIDE SEQUENCE</scope>
    <source>
        <strain evidence="1">CBS 122681</strain>
    </source>
</reference>